<dbReference type="Proteomes" id="UP000285288">
    <property type="component" value="Unassembled WGS sequence"/>
</dbReference>
<keyword evidence="2" id="KW-0805">Transcription regulation</keyword>
<feature type="domain" description="PTS EIIA type-2" evidence="5">
    <location>
        <begin position="468"/>
        <end position="606"/>
    </location>
</feature>
<keyword evidence="1" id="KW-0677">Repeat</keyword>
<organism evidence="7 8">
    <name type="scientific">Holdemanella biformis</name>
    <dbReference type="NCBI Taxonomy" id="1735"/>
    <lineage>
        <taxon>Bacteria</taxon>
        <taxon>Bacillati</taxon>
        <taxon>Bacillota</taxon>
        <taxon>Erysipelotrichia</taxon>
        <taxon>Erysipelotrichales</taxon>
        <taxon>Erysipelotrichaceae</taxon>
        <taxon>Holdemanella</taxon>
    </lineage>
</organism>
<dbReference type="Pfam" id="PF00874">
    <property type="entry name" value="PRD"/>
    <property type="match status" value="1"/>
</dbReference>
<gene>
    <name evidence="7" type="ORF">DW907_01370</name>
</gene>
<dbReference type="Pfam" id="PF00359">
    <property type="entry name" value="PTS_EIIA_2"/>
    <property type="match status" value="1"/>
</dbReference>
<comment type="caution">
    <text evidence="7">The sequence shown here is derived from an EMBL/GenBank/DDBJ whole genome shotgun (WGS) entry which is preliminary data.</text>
</comment>
<dbReference type="RefSeq" id="WP_118010580.1">
    <property type="nucleotide sequence ID" value="NZ_DBFOYD010000049.1"/>
</dbReference>
<evidence type="ECO:0000256" key="4">
    <source>
        <dbReference type="ARBA" id="ARBA00023163"/>
    </source>
</evidence>
<accession>A0A413UFB1</accession>
<dbReference type="SUPFAM" id="SSF63520">
    <property type="entry name" value="PTS-regulatory domain, PRD"/>
    <property type="match status" value="1"/>
</dbReference>
<dbReference type="Pfam" id="PF05043">
    <property type="entry name" value="Mga"/>
    <property type="match status" value="1"/>
</dbReference>
<dbReference type="PANTHER" id="PTHR30185">
    <property type="entry name" value="CRYPTIC BETA-GLUCOSIDE BGL OPERON ANTITERMINATOR"/>
    <property type="match status" value="1"/>
</dbReference>
<protein>
    <submittedName>
        <fullName evidence="7">PRD domain-containing protein</fullName>
    </submittedName>
</protein>
<dbReference type="PANTHER" id="PTHR30185:SF12">
    <property type="entry name" value="TRANSCRIPTIONAL REGULATOR MANR"/>
    <property type="match status" value="1"/>
</dbReference>
<keyword evidence="3" id="KW-0010">Activator</keyword>
<dbReference type="CDD" id="cd00211">
    <property type="entry name" value="PTS_IIA_fru"/>
    <property type="match status" value="1"/>
</dbReference>
<dbReference type="Gene3D" id="1.10.10.10">
    <property type="entry name" value="Winged helix-like DNA-binding domain superfamily/Winged helix DNA-binding domain"/>
    <property type="match status" value="2"/>
</dbReference>
<evidence type="ECO:0000256" key="3">
    <source>
        <dbReference type="ARBA" id="ARBA00023159"/>
    </source>
</evidence>
<dbReference type="InterPro" id="IPR007737">
    <property type="entry name" value="Mga_HTH"/>
</dbReference>
<dbReference type="Pfam" id="PF08279">
    <property type="entry name" value="HTH_11"/>
    <property type="match status" value="1"/>
</dbReference>
<dbReference type="InterPro" id="IPR002178">
    <property type="entry name" value="PTS_EIIA_type-2_dom"/>
</dbReference>
<dbReference type="SUPFAM" id="SSF55804">
    <property type="entry name" value="Phoshotransferase/anion transport protein"/>
    <property type="match status" value="1"/>
</dbReference>
<reference evidence="7 8" key="1">
    <citation type="submission" date="2018-08" db="EMBL/GenBank/DDBJ databases">
        <title>A genome reference for cultivated species of the human gut microbiota.</title>
        <authorList>
            <person name="Zou Y."/>
            <person name="Xue W."/>
            <person name="Luo G."/>
        </authorList>
    </citation>
    <scope>NUCLEOTIDE SEQUENCE [LARGE SCALE GENOMIC DNA]</scope>
    <source>
        <strain evidence="7 8">AM42-13AC</strain>
    </source>
</reference>
<dbReference type="EMBL" id="QSGD01000003">
    <property type="protein sequence ID" value="RHB09056.1"/>
    <property type="molecule type" value="Genomic_DNA"/>
</dbReference>
<dbReference type="GO" id="GO:0006355">
    <property type="term" value="P:regulation of DNA-templated transcription"/>
    <property type="evidence" value="ECO:0007669"/>
    <property type="project" value="InterPro"/>
</dbReference>
<evidence type="ECO:0000256" key="1">
    <source>
        <dbReference type="ARBA" id="ARBA00022737"/>
    </source>
</evidence>
<dbReference type="InterPro" id="IPR013196">
    <property type="entry name" value="HTH_11"/>
</dbReference>
<dbReference type="PROSITE" id="PS51372">
    <property type="entry name" value="PRD_2"/>
    <property type="match status" value="1"/>
</dbReference>
<dbReference type="InterPro" id="IPR016152">
    <property type="entry name" value="PTrfase/Anion_transptr"/>
</dbReference>
<dbReference type="PROSITE" id="PS51094">
    <property type="entry name" value="PTS_EIIA_TYPE_2"/>
    <property type="match status" value="1"/>
</dbReference>
<proteinExistence type="predicted"/>
<feature type="domain" description="PRD" evidence="6">
    <location>
        <begin position="262"/>
        <end position="369"/>
    </location>
</feature>
<name>A0A413UFB1_9FIRM</name>
<evidence type="ECO:0000256" key="2">
    <source>
        <dbReference type="ARBA" id="ARBA00023015"/>
    </source>
</evidence>
<dbReference type="Gene3D" id="1.10.1790.10">
    <property type="entry name" value="PRD domain"/>
    <property type="match status" value="1"/>
</dbReference>
<dbReference type="InterPro" id="IPR011608">
    <property type="entry name" value="PRD"/>
</dbReference>
<evidence type="ECO:0000259" key="5">
    <source>
        <dbReference type="PROSITE" id="PS51094"/>
    </source>
</evidence>
<dbReference type="Gene3D" id="3.40.930.10">
    <property type="entry name" value="Mannitol-specific EII, Chain A"/>
    <property type="match status" value="1"/>
</dbReference>
<dbReference type="InterPro" id="IPR036634">
    <property type="entry name" value="PRD_sf"/>
</dbReference>
<keyword evidence="4" id="KW-0804">Transcription</keyword>
<dbReference type="InterPro" id="IPR050661">
    <property type="entry name" value="BglG_antiterminators"/>
</dbReference>
<dbReference type="AlphaFoldDB" id="A0A413UFB1"/>
<dbReference type="InterPro" id="IPR036388">
    <property type="entry name" value="WH-like_DNA-bd_sf"/>
</dbReference>
<evidence type="ECO:0000313" key="7">
    <source>
        <dbReference type="EMBL" id="RHB09056.1"/>
    </source>
</evidence>
<evidence type="ECO:0000259" key="6">
    <source>
        <dbReference type="PROSITE" id="PS51372"/>
    </source>
</evidence>
<sequence>MKVLLNQRQRKILEILSRENGCITSLEISKNLSISSKTVQNEIVAINTKYGDYIIQSKKGRGYKLKDNFVISSDDKQQVVSENRKIFIVKELVAQNVIDYYELADRLYISTSSLNKDIKELNDEISKKFNVCIVRKKNKLYFKGDDVKKQKVIVYYLLTESENADFDMSILESYFAPLDVKFIRNAIYEYVRERNIVVSDFELMAILLHILAAQLNQNFQENTGDNDFSKYLFKQTGLLLSEEVATRIEISLKLNNIDNQSVNYQDYKCFLMEIFDEIKQIYSINLKDDNTLMDELSLHLKYAERRCKANTQLKNPLIDEFRKKYVLVYDIAAFISSRFYEKTTLRLDISEVGYIAMHILGSLQKLSGEDIKIVLVNPYGKAVEKIILNGIRDISNVKYCGNFSFLDTKGISEVKPDLILTLVQLDWNNSCEVYRIEDYFNSNEYYAIEKIVKQIKVNNAYQSLAISECFNENLFLPEMSLQTRDEIIDLMCKRLYENNYVNENFRNQVYQREAVAPTCFSNQIAIPHSIKKDAKKSGICISILKEPILWNGYNVRLIFMFALNKSFDQVPKLYELILDAIDDKTRYQKMLKCKNFKDFMSILMKGND</sequence>
<evidence type="ECO:0000313" key="8">
    <source>
        <dbReference type="Proteomes" id="UP000285288"/>
    </source>
</evidence>